<evidence type="ECO:0000313" key="3">
    <source>
        <dbReference type="Proteomes" id="UP000485058"/>
    </source>
</evidence>
<dbReference type="AlphaFoldDB" id="A0A699ZXG3"/>
<name>A0A699ZXG3_HAELA</name>
<proteinExistence type="predicted"/>
<evidence type="ECO:0000256" key="1">
    <source>
        <dbReference type="SAM" id="MobiDB-lite"/>
    </source>
</evidence>
<dbReference type="EMBL" id="BLLF01002504">
    <property type="protein sequence ID" value="GFH24329.1"/>
    <property type="molecule type" value="Genomic_DNA"/>
</dbReference>
<sequence>RSQSIAVTTAGGSNAAPTTQPRCHEGVTSYVAIVKNEEPHTPDATPLMEDQLLAASVQPSLAQTLAMTQPRSTVVCPQCYGAARA</sequence>
<keyword evidence="3" id="KW-1185">Reference proteome</keyword>
<feature type="region of interest" description="Disordered" evidence="1">
    <location>
        <begin position="1"/>
        <end position="22"/>
    </location>
</feature>
<evidence type="ECO:0000313" key="2">
    <source>
        <dbReference type="EMBL" id="GFH24329.1"/>
    </source>
</evidence>
<protein>
    <submittedName>
        <fullName evidence="2">Uncharacterized protein</fullName>
    </submittedName>
</protein>
<feature type="compositionally biased region" description="Polar residues" evidence="1">
    <location>
        <begin position="1"/>
        <end position="21"/>
    </location>
</feature>
<reference evidence="2 3" key="1">
    <citation type="submission" date="2020-02" db="EMBL/GenBank/DDBJ databases">
        <title>Draft genome sequence of Haematococcus lacustris strain NIES-144.</title>
        <authorList>
            <person name="Morimoto D."/>
            <person name="Nakagawa S."/>
            <person name="Yoshida T."/>
            <person name="Sawayama S."/>
        </authorList>
    </citation>
    <scope>NUCLEOTIDE SEQUENCE [LARGE SCALE GENOMIC DNA]</scope>
    <source>
        <strain evidence="2 3">NIES-144</strain>
    </source>
</reference>
<gene>
    <name evidence="2" type="ORF">HaLaN_22103</name>
</gene>
<feature type="non-terminal residue" evidence="2">
    <location>
        <position position="1"/>
    </location>
</feature>
<dbReference type="Proteomes" id="UP000485058">
    <property type="component" value="Unassembled WGS sequence"/>
</dbReference>
<feature type="non-terminal residue" evidence="2">
    <location>
        <position position="85"/>
    </location>
</feature>
<comment type="caution">
    <text evidence="2">The sequence shown here is derived from an EMBL/GenBank/DDBJ whole genome shotgun (WGS) entry which is preliminary data.</text>
</comment>
<accession>A0A699ZXG3</accession>
<organism evidence="2 3">
    <name type="scientific">Haematococcus lacustris</name>
    <name type="common">Green alga</name>
    <name type="synonym">Haematococcus pluvialis</name>
    <dbReference type="NCBI Taxonomy" id="44745"/>
    <lineage>
        <taxon>Eukaryota</taxon>
        <taxon>Viridiplantae</taxon>
        <taxon>Chlorophyta</taxon>
        <taxon>core chlorophytes</taxon>
        <taxon>Chlorophyceae</taxon>
        <taxon>CS clade</taxon>
        <taxon>Chlamydomonadales</taxon>
        <taxon>Haematococcaceae</taxon>
        <taxon>Haematococcus</taxon>
    </lineage>
</organism>